<dbReference type="EC" id="2.7.7.48" evidence="1"/>
<dbReference type="GO" id="GO:0003968">
    <property type="term" value="F:RNA-directed RNA polymerase activity"/>
    <property type="evidence" value="ECO:0007669"/>
    <property type="project" value="UniProtKB-KW"/>
</dbReference>
<dbReference type="GO" id="GO:0000166">
    <property type="term" value="F:nucleotide binding"/>
    <property type="evidence" value="ECO:0007669"/>
    <property type="project" value="UniProtKB-KW"/>
</dbReference>
<keyword evidence="5" id="KW-0547">Nucleotide-binding</keyword>
<feature type="domain" description="RdRp catalytic" evidence="10">
    <location>
        <begin position="344"/>
        <end position="492"/>
    </location>
</feature>
<protein>
    <recommendedName>
        <fullName evidence="1">RNA-directed RNA polymerase</fullName>
        <ecNumber evidence="1">2.7.7.48</ecNumber>
    </recommendedName>
    <alternativeName>
        <fullName evidence="7">RNA replicase beta chain</fullName>
    </alternativeName>
</protein>
<dbReference type="GeneID" id="80400389"/>
<evidence type="ECO:0000313" key="11">
    <source>
        <dbReference type="EMBL" id="DAD50682.1"/>
    </source>
</evidence>
<feature type="binding site" evidence="9">
    <location>
        <position position="461"/>
    </location>
    <ligand>
        <name>Mg(2+)</name>
        <dbReference type="ChEBI" id="CHEBI:18420"/>
        <label>2</label>
    </ligand>
</feature>
<feature type="binding site" evidence="9">
    <location>
        <position position="359"/>
    </location>
    <ligand>
        <name>Mg(2+)</name>
        <dbReference type="ChEBI" id="CHEBI:18420"/>
        <label>2</label>
    </ligand>
</feature>
<feature type="binding site" evidence="9">
    <location>
        <position position="460"/>
    </location>
    <ligand>
        <name>Mg(2+)</name>
        <dbReference type="ChEBI" id="CHEBI:18420"/>
        <label>2</label>
    </ligand>
</feature>
<evidence type="ECO:0000256" key="3">
    <source>
        <dbReference type="ARBA" id="ARBA00022679"/>
    </source>
</evidence>
<dbReference type="Pfam" id="PF03431">
    <property type="entry name" value="RNA_replicase_B"/>
    <property type="match status" value="1"/>
</dbReference>
<dbReference type="EMBL" id="BK013596">
    <property type="protein sequence ID" value="DAD50682.1"/>
    <property type="molecule type" value="Genomic_RNA"/>
</dbReference>
<dbReference type="InterPro" id="IPR007096">
    <property type="entry name" value="RNA-dir_Rpol_cat_phage"/>
</dbReference>
<dbReference type="InterPro" id="IPR043502">
    <property type="entry name" value="DNA/RNA_pol_sf"/>
</dbReference>
<comment type="catalytic activity">
    <reaction evidence="8">
        <text>RNA(n) + a ribonucleoside 5'-triphosphate = RNA(n+1) + diphosphate</text>
        <dbReference type="Rhea" id="RHEA:21248"/>
        <dbReference type="Rhea" id="RHEA-COMP:14527"/>
        <dbReference type="Rhea" id="RHEA-COMP:17342"/>
        <dbReference type="ChEBI" id="CHEBI:33019"/>
        <dbReference type="ChEBI" id="CHEBI:61557"/>
        <dbReference type="ChEBI" id="CHEBI:140395"/>
        <dbReference type="EC" id="2.7.7.48"/>
    </reaction>
</comment>
<evidence type="ECO:0000313" key="12">
    <source>
        <dbReference type="Proteomes" id="UP000681045"/>
    </source>
</evidence>
<dbReference type="RefSeq" id="YP_010770843.1">
    <property type="nucleotide sequence ID" value="NC_074407.1"/>
</dbReference>
<keyword evidence="4" id="KW-0548">Nucleotidyltransferase</keyword>
<name>A0A8S5L0M9_9VIRU</name>
<organism evidence="11 12">
    <name type="scientific">ssRNA phage SRR6960799_40</name>
    <dbReference type="NCBI Taxonomy" id="2786599"/>
    <lineage>
        <taxon>Viruses</taxon>
        <taxon>Riboviria</taxon>
        <taxon>Orthornavirae</taxon>
        <taxon>Lenarviricota</taxon>
        <taxon>Leviviricetes</taxon>
        <taxon>Timlovirales</taxon>
        <taxon>Steitzviridae</taxon>
        <taxon>Alehxovirus</taxon>
        <taxon>Alehxovirus pelovivens</taxon>
        <taxon>Kyanivirus pelovivens</taxon>
    </lineage>
</organism>
<evidence type="ECO:0000256" key="6">
    <source>
        <dbReference type="ARBA" id="ARBA00022953"/>
    </source>
</evidence>
<dbReference type="GO" id="GO:0039694">
    <property type="term" value="P:viral RNA genome replication"/>
    <property type="evidence" value="ECO:0007669"/>
    <property type="project" value="InterPro"/>
</dbReference>
<evidence type="ECO:0000256" key="4">
    <source>
        <dbReference type="ARBA" id="ARBA00022695"/>
    </source>
</evidence>
<evidence type="ECO:0000256" key="2">
    <source>
        <dbReference type="ARBA" id="ARBA00022484"/>
    </source>
</evidence>
<dbReference type="KEGG" id="vg:80400389"/>
<evidence type="ECO:0000256" key="5">
    <source>
        <dbReference type="ARBA" id="ARBA00022741"/>
    </source>
</evidence>
<keyword evidence="9" id="KW-0460">Magnesium</keyword>
<evidence type="ECO:0000256" key="8">
    <source>
        <dbReference type="ARBA" id="ARBA00048744"/>
    </source>
</evidence>
<comment type="cofactor">
    <cofactor evidence="9">
        <name>Mg(2+)</name>
        <dbReference type="ChEBI" id="CHEBI:18420"/>
    </cofactor>
    <text evidence="9">Binds 2 Mg(2+) per subunit.</text>
</comment>
<evidence type="ECO:0000256" key="7">
    <source>
        <dbReference type="ARBA" id="ARBA00030248"/>
    </source>
</evidence>
<evidence type="ECO:0000256" key="9">
    <source>
        <dbReference type="PIRSR" id="PIRSR605093-1"/>
    </source>
</evidence>
<keyword evidence="6" id="KW-0693">Viral RNA replication</keyword>
<keyword evidence="12" id="KW-1185">Reference proteome</keyword>
<proteinExistence type="predicted"/>
<gene>
    <name evidence="11" type="primary">SRR6960799_40_3</name>
</gene>
<dbReference type="Proteomes" id="UP000681045">
    <property type="component" value="Segment"/>
</dbReference>
<keyword evidence="9" id="KW-0479">Metal-binding</keyword>
<evidence type="ECO:0000256" key="1">
    <source>
        <dbReference type="ARBA" id="ARBA00012494"/>
    </source>
</evidence>
<reference evidence="11" key="1">
    <citation type="submission" date="2020-09" db="EMBL/GenBank/DDBJ databases">
        <title>Leviviricetes taxonomy.</title>
        <authorList>
            <person name="Stockdale S.R."/>
            <person name="Callanan J."/>
            <person name="Adriaenssens E.M."/>
            <person name="Kuhn J.H."/>
            <person name="Rumnieks J."/>
            <person name="Shkoporov A."/>
            <person name="Draper L.A."/>
            <person name="Ross P."/>
            <person name="Hill C."/>
        </authorList>
    </citation>
    <scope>NUCLEOTIDE SEQUENCE</scope>
</reference>
<dbReference type="InterPro" id="IPR005093">
    <property type="entry name" value="RNArep_beta"/>
</dbReference>
<evidence type="ECO:0000259" key="10">
    <source>
        <dbReference type="PROSITE" id="PS50522"/>
    </source>
</evidence>
<dbReference type="PROSITE" id="PS50522">
    <property type="entry name" value="RDRP_PHAGE"/>
    <property type="match status" value="1"/>
</dbReference>
<dbReference type="GO" id="GO:0046872">
    <property type="term" value="F:metal ion binding"/>
    <property type="evidence" value="ECO:0007669"/>
    <property type="project" value="UniProtKB-KW"/>
</dbReference>
<keyword evidence="2 11" id="KW-0696">RNA-directed RNA polymerase</keyword>
<keyword evidence="3" id="KW-0808">Transferase</keyword>
<dbReference type="SUPFAM" id="SSF56672">
    <property type="entry name" value="DNA/RNA polymerases"/>
    <property type="match status" value="1"/>
</dbReference>
<sequence length="648" mass="73658">MTNSYDSYVLGLYNGILKDIEVQFPRLQKDLWRDFSRLSSCVETRGLSFLMIDLVDFGKHFDKCLANQRLTLSGLPFQRAYKKGTVVPRLFKGLLLRVFTSNGELRSDCDVQAVRALRQLYYMVKKFRITCSDERNLTVVRSFYAIEAELRRGSHNWDVDEPNWGGNKASLEDFALPAQGGSQLDLFQDQVEEPDQSISCDLLSTIQKVADIISAEIGVLHPLDWRAKHGPGVVSDLKRGLSKYSFPYWPEKLERIFPYADFAFANYGLWSDVVARQKRPQFDTEPPSRLILVPKTLKAPRLIAAEPTAHQWCQQVVKDFLSQRVLSSWIGKFINFVDQRPNQELALQGSLDGSLSTIDLSEASDRVSTYLVERVFRRNHSLLDALHATRTRSVRNMTSYGLDSSTMLRKFSCMGSACTFPVQSIVFLAIALGTTLYERRTKVSIKNIRRLAGSVRTFGDDIIVPTDVAERVAAALSLLGLRVNPSKTFWSGNFRESCGLDAFRGNDVTPTYIMSLPQRSKPESISSVVSSHNNYLAKGWLQAAAYLEQTVRKECKSILSVSMDSGIFGLQTYDIPNNQRLKRRWNTRLHRLEYRSICVQTQSIRTRDQGESMILQYFTERPRPSDAWVAGVSSIPRIKLSPRWVYLG</sequence>
<accession>A0A8S5L0M9</accession>